<dbReference type="Pfam" id="PF06305">
    <property type="entry name" value="LapA_dom"/>
    <property type="match status" value="1"/>
</dbReference>
<gene>
    <name evidence="7" type="ORF">METZ01_LOCUS108252</name>
</gene>
<name>A0A381WT32_9ZZZZ</name>
<sequence>VKKVLLIFIGIAIAGLATLFAIENASVVSLSIFEFRSAQLPLFVWLVIAFSAGLVLGLFVTAIVFFRAKTRERKIKQDLGVDRNELFKLQKESEPK</sequence>
<accession>A0A381WT32</accession>
<protein>
    <recommendedName>
        <fullName evidence="6">Lipopolysaccharide assembly protein A domain-containing protein</fullName>
    </recommendedName>
</protein>
<evidence type="ECO:0000313" key="7">
    <source>
        <dbReference type="EMBL" id="SVA55398.1"/>
    </source>
</evidence>
<proteinExistence type="predicted"/>
<reference evidence="7" key="1">
    <citation type="submission" date="2018-05" db="EMBL/GenBank/DDBJ databases">
        <authorList>
            <person name="Lanie J.A."/>
            <person name="Ng W.-L."/>
            <person name="Kazmierczak K.M."/>
            <person name="Andrzejewski T.M."/>
            <person name="Davidsen T.M."/>
            <person name="Wayne K.J."/>
            <person name="Tettelin H."/>
            <person name="Glass J.I."/>
            <person name="Rusch D."/>
            <person name="Podicherti R."/>
            <person name="Tsui H.-C.T."/>
            <person name="Winkler M.E."/>
        </authorList>
    </citation>
    <scope>NUCLEOTIDE SEQUENCE</scope>
</reference>
<keyword evidence="3 5" id="KW-1133">Transmembrane helix</keyword>
<evidence type="ECO:0000256" key="1">
    <source>
        <dbReference type="ARBA" id="ARBA00022475"/>
    </source>
</evidence>
<feature type="domain" description="Lipopolysaccharide assembly protein A" evidence="6">
    <location>
        <begin position="23"/>
        <end position="79"/>
    </location>
</feature>
<evidence type="ECO:0000256" key="5">
    <source>
        <dbReference type="SAM" id="Phobius"/>
    </source>
</evidence>
<keyword evidence="4 5" id="KW-0472">Membrane</keyword>
<evidence type="ECO:0000256" key="3">
    <source>
        <dbReference type="ARBA" id="ARBA00022989"/>
    </source>
</evidence>
<dbReference type="AlphaFoldDB" id="A0A381WT32"/>
<keyword evidence="1" id="KW-1003">Cell membrane</keyword>
<dbReference type="EMBL" id="UINC01012726">
    <property type="protein sequence ID" value="SVA55398.1"/>
    <property type="molecule type" value="Genomic_DNA"/>
</dbReference>
<dbReference type="GO" id="GO:0005886">
    <property type="term" value="C:plasma membrane"/>
    <property type="evidence" value="ECO:0007669"/>
    <property type="project" value="InterPro"/>
</dbReference>
<keyword evidence="2 5" id="KW-0812">Transmembrane</keyword>
<feature type="transmembrane region" description="Helical" evidence="5">
    <location>
        <begin position="45"/>
        <end position="66"/>
    </location>
</feature>
<dbReference type="InterPro" id="IPR010445">
    <property type="entry name" value="LapA_dom"/>
</dbReference>
<organism evidence="7">
    <name type="scientific">marine metagenome</name>
    <dbReference type="NCBI Taxonomy" id="408172"/>
    <lineage>
        <taxon>unclassified sequences</taxon>
        <taxon>metagenomes</taxon>
        <taxon>ecological metagenomes</taxon>
    </lineage>
</organism>
<evidence type="ECO:0000256" key="4">
    <source>
        <dbReference type="ARBA" id="ARBA00023136"/>
    </source>
</evidence>
<feature type="non-terminal residue" evidence="7">
    <location>
        <position position="1"/>
    </location>
</feature>
<evidence type="ECO:0000256" key="2">
    <source>
        <dbReference type="ARBA" id="ARBA00022692"/>
    </source>
</evidence>
<evidence type="ECO:0000259" key="6">
    <source>
        <dbReference type="Pfam" id="PF06305"/>
    </source>
</evidence>